<dbReference type="Proteomes" id="UP000269331">
    <property type="component" value="Chromosome"/>
</dbReference>
<dbReference type="RefSeq" id="WP_120171779.1">
    <property type="nucleotide sequence ID" value="NZ_AP018400.1"/>
</dbReference>
<dbReference type="GeneID" id="52229687"/>
<organism evidence="1 2">
    <name type="scientific">Streptococcus ruminantium</name>
    <dbReference type="NCBI Taxonomy" id="1917441"/>
    <lineage>
        <taxon>Bacteria</taxon>
        <taxon>Bacillati</taxon>
        <taxon>Bacillota</taxon>
        <taxon>Bacilli</taxon>
        <taxon>Lactobacillales</taxon>
        <taxon>Streptococcaceae</taxon>
        <taxon>Streptococcus</taxon>
    </lineage>
</organism>
<gene>
    <name evidence="1" type="ORF">SR187_5720</name>
</gene>
<dbReference type="EMBL" id="AP018400">
    <property type="protein sequence ID" value="BBA92749.1"/>
    <property type="molecule type" value="Genomic_DNA"/>
</dbReference>
<dbReference type="Gene3D" id="3.20.20.80">
    <property type="entry name" value="Glycosidases"/>
    <property type="match status" value="1"/>
</dbReference>
<accession>A0A2Z5TN70</accession>
<sequence length="715" mass="82398">MKKYLIVVSLLTALLSIGYYFYYFDGSLYLPQMYSDSQIQYTFQIQNQKLIQKTKQGNSPFIVKGVNMGSGIAGYHENDFAIGKERYLSWMQKISEMGANTIRVKSIMDVAFYEALDEHNNRSKYPLYLLQGVRIDDYRDNSAIDAFHEYYRGQLLHDVKDAVDIIHGRRKVWNTNLGSQYYKKDVSKWVLGFAVGDQWNSSTIAYTNHQVKKEAYEGKYIRTIKEVTPFEVMLAQVMDEMVAYESKKYGWQHLITFGSSALTDPFIYQKPFAAQTSKYAQLDIEHIVPTSRLKTGLFASYQLLDYHPKALDYVIADRSNLSQEVIEVAKQKNYPENYTHLLKSHHRVPVLISSYGYSTSRGITALSQEGIEGPLSEKQQGELLVRDYQSFLKAGTVGALVETWQDDWGARTWNTSFTTNRHSRFQWGDVQSNNQGFGLLAFENQVKNHVIDGKLTEWNIQPLIEHDGAKLSVDSDENYLYFAIKKEGLTPQDKWTLPLDITPKTGSLYWEHGKLNFQSKVDFILSIDGTNGSHLLVQNRYDAVRANYLKQIKGIDPFVDIPESDSSHFHPVSLLLKHNRIFDDLEKAARQDKWNPVFETGKLRVGNSQRGAEDFDSRSDIYFGKDVVEVRIPWQLLNFSNPAQGKIHDDYYMHYGVSEMRIDQIGIGIGQLRQNNNIPIAFYRINKWNKPNVTGVLKESYTILKNYWKENKDGS</sequence>
<dbReference type="KEGG" id="srq:SR187_5720"/>
<protein>
    <submittedName>
        <fullName evidence="1">Uncharacterized protein</fullName>
    </submittedName>
</protein>
<dbReference type="AlphaFoldDB" id="A0A2Z5TN70"/>
<name>A0A2Z5TN70_9STRE</name>
<dbReference type="OrthoDB" id="916275at2"/>
<evidence type="ECO:0000313" key="2">
    <source>
        <dbReference type="Proteomes" id="UP000269331"/>
    </source>
</evidence>
<evidence type="ECO:0000313" key="1">
    <source>
        <dbReference type="EMBL" id="BBA92749.1"/>
    </source>
</evidence>
<reference evidence="1 2" key="1">
    <citation type="journal article" date="2018" name="Genome Biol. Evol.">
        <title>Complete Genome Sequence of Streptococcus ruminantium sp. nov. GUT-187T (=DSM 104980T =JCM 31869T), the Type Strain of S. ruminantium, and Comparison with Genome Sequences of Streptococcus suis Strains.</title>
        <authorList>
            <person name="Tohya M."/>
            <person name="Sekizaki T."/>
            <person name="Miyoshi-Akiyama T."/>
        </authorList>
    </citation>
    <scope>NUCLEOTIDE SEQUENCE [LARGE SCALE GENOMIC DNA]</scope>
    <source>
        <strain evidence="1 2">GUT187T</strain>
    </source>
</reference>
<proteinExistence type="predicted"/>